<evidence type="ECO:0000313" key="3">
    <source>
        <dbReference type="Proteomes" id="UP000186002"/>
    </source>
</evidence>
<dbReference type="AlphaFoldDB" id="A0A1M7A5C8"/>
<evidence type="ECO:0000313" key="2">
    <source>
        <dbReference type="EMBL" id="SHL37793.1"/>
    </source>
</evidence>
<name>A0A1M7A5C8_9HYPH</name>
<dbReference type="RefSeq" id="WP_073008218.1">
    <property type="nucleotide sequence ID" value="NZ_FRBW01000001.1"/>
</dbReference>
<evidence type="ECO:0000256" key="1">
    <source>
        <dbReference type="SAM" id="SignalP"/>
    </source>
</evidence>
<gene>
    <name evidence="2" type="ORF">SAMN05444272_0430</name>
</gene>
<protein>
    <submittedName>
        <fullName evidence="2">Uncharacterized protein</fullName>
    </submittedName>
</protein>
<organism evidence="2 3">
    <name type="scientific">Roseibium suaedae</name>
    <dbReference type="NCBI Taxonomy" id="735517"/>
    <lineage>
        <taxon>Bacteria</taxon>
        <taxon>Pseudomonadati</taxon>
        <taxon>Pseudomonadota</taxon>
        <taxon>Alphaproteobacteria</taxon>
        <taxon>Hyphomicrobiales</taxon>
        <taxon>Stappiaceae</taxon>
        <taxon>Roseibium</taxon>
    </lineage>
</organism>
<reference evidence="2 3" key="1">
    <citation type="submission" date="2016-11" db="EMBL/GenBank/DDBJ databases">
        <authorList>
            <person name="Jaros S."/>
            <person name="Januszkiewicz K."/>
            <person name="Wedrychowicz H."/>
        </authorList>
    </citation>
    <scope>NUCLEOTIDE SEQUENCE [LARGE SCALE GENOMIC DNA]</scope>
    <source>
        <strain evidence="2 3">DSM 22153</strain>
    </source>
</reference>
<dbReference type="STRING" id="735517.SAMN05444272_0430"/>
<sequence>MRLIFPLALMLLSFSTPALAANPIYGKSIYLDYSYTLKFCQGKNDCTDSLTYSHEKYKFYLSQDGRHIFQYDKNSGGDFLVNGTTFQQGNTRVTSSAAGNALEIRLKGKTVTNTLRITVNGSKCKSSYKVDAVGRDTVMKYTTHTCRVSEGNIFK</sequence>
<feature type="chain" id="PRO_5012002876" evidence="1">
    <location>
        <begin position="21"/>
        <end position="155"/>
    </location>
</feature>
<keyword evidence="3" id="KW-1185">Reference proteome</keyword>
<keyword evidence="1" id="KW-0732">Signal</keyword>
<proteinExistence type="predicted"/>
<dbReference type="EMBL" id="FRBW01000001">
    <property type="protein sequence ID" value="SHL37793.1"/>
    <property type="molecule type" value="Genomic_DNA"/>
</dbReference>
<accession>A0A1M7A5C8</accession>
<dbReference type="Proteomes" id="UP000186002">
    <property type="component" value="Unassembled WGS sequence"/>
</dbReference>
<feature type="signal peptide" evidence="1">
    <location>
        <begin position="1"/>
        <end position="20"/>
    </location>
</feature>